<dbReference type="Proteomes" id="UP000248311">
    <property type="component" value="Unassembled WGS sequence"/>
</dbReference>
<organism evidence="2 3">
    <name type="scientific">Pseudoroseicyclus aestuarii</name>
    <dbReference type="NCBI Taxonomy" id="1795041"/>
    <lineage>
        <taxon>Bacteria</taxon>
        <taxon>Pseudomonadati</taxon>
        <taxon>Pseudomonadota</taxon>
        <taxon>Alphaproteobacteria</taxon>
        <taxon>Rhodobacterales</taxon>
        <taxon>Paracoccaceae</taxon>
        <taxon>Pseudoroseicyclus</taxon>
    </lineage>
</organism>
<sequence length="215" mass="23142">MTRPASRPNRRAVLLGLPLVPLALQGCAAPSVWASDEAVAQAYAPVTGETALTLFTMKNSGSDNGAHTALMIEADQRVIFDPAGSFETAALPERNDLIYGVTEQVAEVYVSFHARDEYYVVAQRVAVPPETAQAALALAQQAGPVPRTRCTIATGRLLQQLEGFEGIRPALFPDRLMDQMARIPGVETRITREEDGGTLEERRQALDARLGAAAD</sequence>
<feature type="chain" id="PRO_5016355373" description="Lipoprotein" evidence="1">
    <location>
        <begin position="35"/>
        <end position="215"/>
    </location>
</feature>
<keyword evidence="3" id="KW-1185">Reference proteome</keyword>
<accession>A0A318T8E8</accession>
<comment type="caution">
    <text evidence="2">The sequence shown here is derived from an EMBL/GenBank/DDBJ whole genome shotgun (WGS) entry which is preliminary data.</text>
</comment>
<proteinExistence type="predicted"/>
<evidence type="ECO:0008006" key="4">
    <source>
        <dbReference type="Google" id="ProtNLM"/>
    </source>
</evidence>
<gene>
    <name evidence="2" type="ORF">DFP88_102461</name>
</gene>
<evidence type="ECO:0000313" key="3">
    <source>
        <dbReference type="Proteomes" id="UP000248311"/>
    </source>
</evidence>
<name>A0A318T8E8_9RHOB</name>
<feature type="signal peptide" evidence="1">
    <location>
        <begin position="1"/>
        <end position="34"/>
    </location>
</feature>
<protein>
    <recommendedName>
        <fullName evidence="4">Lipoprotein</fullName>
    </recommendedName>
</protein>
<dbReference type="EMBL" id="QJTE01000002">
    <property type="protein sequence ID" value="PYE84658.1"/>
    <property type="molecule type" value="Genomic_DNA"/>
</dbReference>
<evidence type="ECO:0000256" key="1">
    <source>
        <dbReference type="SAM" id="SignalP"/>
    </source>
</evidence>
<evidence type="ECO:0000313" key="2">
    <source>
        <dbReference type="EMBL" id="PYE84658.1"/>
    </source>
</evidence>
<dbReference type="AlphaFoldDB" id="A0A318T8E8"/>
<dbReference type="RefSeq" id="WP_181418582.1">
    <property type="nucleotide sequence ID" value="NZ_QJTE01000002.1"/>
</dbReference>
<reference evidence="2 3" key="1">
    <citation type="submission" date="2018-06" db="EMBL/GenBank/DDBJ databases">
        <title>Genomic Encyclopedia of Type Strains, Phase III (KMG-III): the genomes of soil and plant-associated and newly described type strains.</title>
        <authorList>
            <person name="Whitman W."/>
        </authorList>
    </citation>
    <scope>NUCLEOTIDE SEQUENCE [LARGE SCALE GENOMIC DNA]</scope>
    <source>
        <strain evidence="2 3">CECT 9025</strain>
    </source>
</reference>
<dbReference type="PROSITE" id="PS51257">
    <property type="entry name" value="PROKAR_LIPOPROTEIN"/>
    <property type="match status" value="1"/>
</dbReference>
<keyword evidence="1" id="KW-0732">Signal</keyword>